<dbReference type="PANTHER" id="PTHR31973:SF187">
    <property type="entry name" value="MUTATOR TRANSPOSASE MUDRA PROTEIN"/>
    <property type="match status" value="1"/>
</dbReference>
<keyword evidence="3" id="KW-0862">Zinc</keyword>
<dbReference type="Proteomes" id="UP000516314">
    <property type="component" value="Chromosome 2"/>
</dbReference>
<dbReference type="GO" id="GO:0008270">
    <property type="term" value="F:zinc ion binding"/>
    <property type="evidence" value="ECO:0007669"/>
    <property type="project" value="UniProtKB-KW"/>
</dbReference>
<evidence type="ECO:0000313" key="7">
    <source>
        <dbReference type="EMBL" id="CAD5318444.1"/>
    </source>
</evidence>
<feature type="compositionally biased region" description="Low complexity" evidence="5">
    <location>
        <begin position="177"/>
        <end position="187"/>
    </location>
</feature>
<evidence type="ECO:0000256" key="4">
    <source>
        <dbReference type="PROSITE-ProRule" id="PRU00325"/>
    </source>
</evidence>
<evidence type="ECO:0000256" key="2">
    <source>
        <dbReference type="ARBA" id="ARBA00022771"/>
    </source>
</evidence>
<dbReference type="PROSITE" id="PS50966">
    <property type="entry name" value="ZF_SWIM"/>
    <property type="match status" value="1"/>
</dbReference>
<keyword evidence="2 4" id="KW-0863">Zinc-finger</keyword>
<dbReference type="Pfam" id="PF04434">
    <property type="entry name" value="SWIM"/>
    <property type="match status" value="1"/>
</dbReference>
<evidence type="ECO:0000259" key="6">
    <source>
        <dbReference type="PROSITE" id="PS50966"/>
    </source>
</evidence>
<name>A0A7G2E9E0_ARATH</name>
<evidence type="ECO:0000256" key="1">
    <source>
        <dbReference type="ARBA" id="ARBA00022723"/>
    </source>
</evidence>
<proteinExistence type="predicted"/>
<feature type="region of interest" description="Disordered" evidence="5">
    <location>
        <begin position="157"/>
        <end position="236"/>
    </location>
</feature>
<organism evidence="7 8">
    <name type="scientific">Arabidopsis thaliana</name>
    <name type="common">Mouse-ear cress</name>
    <dbReference type="NCBI Taxonomy" id="3702"/>
    <lineage>
        <taxon>Eukaryota</taxon>
        <taxon>Viridiplantae</taxon>
        <taxon>Streptophyta</taxon>
        <taxon>Embryophyta</taxon>
        <taxon>Tracheophyta</taxon>
        <taxon>Spermatophyta</taxon>
        <taxon>Magnoliopsida</taxon>
        <taxon>eudicotyledons</taxon>
        <taxon>Gunneridae</taxon>
        <taxon>Pentapetalae</taxon>
        <taxon>rosids</taxon>
        <taxon>malvids</taxon>
        <taxon>Brassicales</taxon>
        <taxon>Brassicaceae</taxon>
        <taxon>Camelineae</taxon>
        <taxon>Arabidopsis</taxon>
    </lineage>
</organism>
<sequence length="608" mass="69798">MEERRVLVELSYMFEDKLAPLRGMVEGPTLIKDDWQFRFFKSLSLAEKSVNLFVCFRERDGTIVGREEEKLGSLQSCDDIVERAKTGNEDKSRGSKRTVGEVWEINDDDLVRHVEEVEAALLGEDGKQSDIYDDILLEHVQAVELQLLGGRVLTTGKKSFDGEEKGNNSCMDDDSCSFDGSSDYSEYSVEEDDEFIGDKIEDSGKQSDSKTGKRGDDSGDDDFIEPPPSNKKRGKAVVVWSEGAVDGEMNKKAAHVDLTKEDDDMYRKEYLVAECDDKRSCDWRVFAHKIGGSEEYESFILESVKGERIGSSDCVGDRREFLRVVTGSMYRKKDFDDEFERIKKRNVRCWEFLEGIGVQDWSRAYFEGERYNLMSSNIAESLNKTLVPARGSPLLAVIEFIRKMLGRWFESRRKRITRTVGDIPIAVERELLKRFKGGLGMAVLAVGWWDFEVKPKEGGHFHVSLEKRTCSCLEFQKMNLPCTHAMAAAHERGFEYRTLVGDMHMKGLSFQFRIQQRMAVHYLEVFGGKHCKLGTEEVRRYGEELAHDLRPYRRQTNFSLRKTFVYLICRQLPSPDCAMECAAASGSYEILCDECYFWWLARKVCQML</sequence>
<keyword evidence="1" id="KW-0479">Metal-binding</keyword>
<gene>
    <name evidence="7" type="ORF">AT9943_LOCUS6677</name>
</gene>
<dbReference type="AlphaFoldDB" id="A0A7G2E9E0"/>
<dbReference type="InterPro" id="IPR007527">
    <property type="entry name" value="Znf_SWIM"/>
</dbReference>
<protein>
    <submittedName>
        <fullName evidence="7">(thale cress) hypothetical protein</fullName>
    </submittedName>
</protein>
<accession>A0A7G2E9E0</accession>
<evidence type="ECO:0000256" key="5">
    <source>
        <dbReference type="SAM" id="MobiDB-lite"/>
    </source>
</evidence>
<evidence type="ECO:0000313" key="8">
    <source>
        <dbReference type="Proteomes" id="UP000516314"/>
    </source>
</evidence>
<reference evidence="7 8" key="1">
    <citation type="submission" date="2020-09" db="EMBL/GenBank/DDBJ databases">
        <authorList>
            <person name="Ashkenazy H."/>
        </authorList>
    </citation>
    <scope>NUCLEOTIDE SEQUENCE [LARGE SCALE GENOMIC DNA]</scope>
    <source>
        <strain evidence="8">cv. Cdm-0</strain>
    </source>
</reference>
<dbReference type="PANTHER" id="PTHR31973">
    <property type="entry name" value="POLYPROTEIN, PUTATIVE-RELATED"/>
    <property type="match status" value="1"/>
</dbReference>
<feature type="domain" description="SWIM-type" evidence="6">
    <location>
        <begin position="461"/>
        <end position="493"/>
    </location>
</feature>
<dbReference type="InterPro" id="IPR006564">
    <property type="entry name" value="Znf_PMZ"/>
</dbReference>
<feature type="compositionally biased region" description="Basic and acidic residues" evidence="5">
    <location>
        <begin position="196"/>
        <end position="217"/>
    </location>
</feature>
<dbReference type="SMART" id="SM00575">
    <property type="entry name" value="ZnF_PMZ"/>
    <property type="match status" value="1"/>
</dbReference>
<dbReference type="EMBL" id="LR881467">
    <property type="protein sequence ID" value="CAD5318444.1"/>
    <property type="molecule type" value="Genomic_DNA"/>
</dbReference>
<evidence type="ECO:0000256" key="3">
    <source>
        <dbReference type="ARBA" id="ARBA00022833"/>
    </source>
</evidence>